<sequence length="2030" mass="228896">MSVNYDRVCRLCLSSRGELQPIFPTTSSDEAEPSVLASKIKDCVSVQITENDELPTCVCRKCMDNVNNWHIFKKVCERTQNKLQSLAKKDGNQLEEVKIKSEPLSDEAYDDGVVIDGSYPDAEQNASSSAKVQPEGPPILASLGLTPRSDKNCVDPRMDWHRVHAILDLVQDDEVIDSLQTSEECDVVQQSDHNSDTEVELISDIDDDYVDCKNGYVSKDKTVMAKDPRASRSNSNVNTRQPLQLRKRKATDVKHCPRPQHAWQLLFTDDILELIVESTNEKILKRGHGYSNSISVEDIKAFFGILYLHGIMRPTHQKRSDLWHEKYGISIVRNSMKHERFNFILQNISFDKEDDEEAMMQYDTMKRMRKFFEIFAMNCRTVFEVEKIAVVDEVVVPLYGPCPFRYDIDKKPLKLGMKLVLLVDPDNFFISNLDVITDPYFGPEEIVKKLVQHLAGTGKTIIMDSWYTSCSLMEKLKNEYQLYSIAALNPSDEVIPPLFLSRLRKCRTFMTGFLDNETALTSYVTSNEKSVNVLTNHPNFYKRGHANHTTPVSVYKKNQSAVEVVDVLMHYYTTMQCSNDWTLSLLFTLLNIASVNAQVLFSVQSSTNVTQRRLFIRDLAFGLIGNECKPRNPDPDMLLVDSAKRKLQMYAKDFKSLGSFQLDDPRKGCRICSKGVESEKEEDEEYEEEVTEAPQLPKVPNMPEVSITVMRPTGETLHSRQGIQQLASKNCLVCDRAYRYSHNARRHELTSHGFDRYTNKTTQVKRNSQSHMQPKLRPNPFNPKARLMPNPISHKMQLLPKSMPGKMVPHKVFPKPVPVKTMPQRNAQNNLPYPLRIKALKDLQIKKKEPQILKTLLTTKPEVLVSEPEILNSGPESPETLISEPEIASFQVEAILTEPDAFDHQPGDDEMDGEAHGNNQGAYDTVDMESDHEIEIARQQENEMENEQNDDQYGDERSDNGQNAEENHTEENHHDNNEDGEEENEEGEMDQSGEMRHDEEGKDGEDGNENDDYQDANHEENDEDMDDEEEMAFAPVVEINEDMQNNSLDNSEMNDGNEDDDNIDDELDESGDVNDTVDGVEAKELDPDKLYVTKTQREFILKYRDVIQQINTKRCLCCDREYPRRKAVIQHLQKNGQKVPKHTCYNCVVTFSHIGALLSHMRADCCTNLWRVIYEENGITDDMVIENEPKEDKVQYKDIFNARSYACKLCPAKFQLKQFIMKHVLDVHEGGQSRVAMQCVHCSSRFKDRALWKKHIRNGECTVYISCDLCAEKFGNMQDFNTHALAAHAGSFDPDSQTKCVDGRPTDCPICEKKNASYPNLIKHLKVFHNEDRPHYCQNCDEKFEKTEDLNKHIYLQHSDEAMGLVKREVDLSLVKEEAEEYHYSCTECEAIFETVDAWTDHQVAAHGQVAHHCDQCERKFLRPSELAEHKHTHLRPRLPPAPAPRPAADLEFYCELCVRSFKSRQAYSNHMRIHAKPAALQFKTDLVVPNAPYSCDICGKGFMHKKNIWKHKKVLHAELVGGSRPGSADPAPASTEEDDAAADEHSLSTPQFDSFNFADYNNASPKTDKKPKTPPQPGSYSCDLCYKKFPLRTSLWKHKRAKHGIINASHLGTGGDRPAPAPAPAPEAGGRSSCTICKISFADKKSYYRHRKNVHKSTSQVCKLCGIPLGSTLELYDHLRSAHARELLGFNASGARGLPGAAGAGAGAAGGAGAGLDVECEEGEEGAEYQARYPCELCGKQFVGLLALQNHQCAGQAAGAQPSTFDCEICHKSYTSIAALKSHRGWHLRSPDGKAAANNSGLWMPQHKVTNKVSKHEVTAPAAAAKRRLPPEVEVTVVNPNKKMRSDDSLEMDQSSASGGPDDRYCTICDKEFTKRAAYQRHMDEVHQPNSVFCPVCDRSFTRKSTLLVHMRKHYGEEGGAGAGEGGGEESAESEEEPAAPPGEFTCGQCGDGVASPRDLIAHRAMHATPSQHFCGVCKVYFSRGPELATHTRARHGGGEGEKVFFPCAMCDRFYMNKKSLQRHIEMAH</sequence>
<organism evidence="12 13">
    <name type="scientific">Plutella xylostella</name>
    <name type="common">Diamondback moth</name>
    <name type="synonym">Plutella maculipennis</name>
    <dbReference type="NCBI Taxonomy" id="51655"/>
    <lineage>
        <taxon>Eukaryota</taxon>
        <taxon>Metazoa</taxon>
        <taxon>Ecdysozoa</taxon>
        <taxon>Arthropoda</taxon>
        <taxon>Hexapoda</taxon>
        <taxon>Insecta</taxon>
        <taxon>Pterygota</taxon>
        <taxon>Neoptera</taxon>
        <taxon>Endopterygota</taxon>
        <taxon>Lepidoptera</taxon>
        <taxon>Glossata</taxon>
        <taxon>Ditrysia</taxon>
        <taxon>Yponomeutoidea</taxon>
        <taxon>Plutellidae</taxon>
        <taxon>Plutella</taxon>
    </lineage>
</organism>
<feature type="compositionally biased region" description="Acidic residues" evidence="9">
    <location>
        <begin position="942"/>
        <end position="953"/>
    </location>
</feature>
<keyword evidence="5 8" id="KW-0862">Zinc</keyword>
<feature type="compositionally biased region" description="Acidic residues" evidence="9">
    <location>
        <begin position="1928"/>
        <end position="1939"/>
    </location>
</feature>
<dbReference type="Gene3D" id="3.30.160.60">
    <property type="entry name" value="Classic Zinc Finger"/>
    <property type="match status" value="8"/>
</dbReference>
<feature type="region of interest" description="Disordered" evidence="9">
    <location>
        <begin position="1609"/>
        <end position="1632"/>
    </location>
</feature>
<gene>
    <name evidence="12" type="ORF">PLXY2_LOCUS1532</name>
</gene>
<reference evidence="12" key="1">
    <citation type="submission" date="2020-11" db="EMBL/GenBank/DDBJ databases">
        <authorList>
            <person name="Whiteford S."/>
        </authorList>
    </citation>
    <scope>NUCLEOTIDE SEQUENCE</scope>
</reference>
<dbReference type="SUPFAM" id="SSF57667">
    <property type="entry name" value="beta-beta-alpha zinc fingers"/>
    <property type="match status" value="6"/>
</dbReference>
<keyword evidence="4 7" id="KW-0863">Zinc-finger</keyword>
<feature type="region of interest" description="Disordered" evidence="9">
    <location>
        <begin position="119"/>
        <end position="138"/>
    </location>
</feature>
<feature type="compositionally biased region" description="Basic and acidic residues" evidence="9">
    <location>
        <begin position="954"/>
        <end position="977"/>
    </location>
</feature>
<feature type="domain" description="C2H2-type" evidence="10">
    <location>
        <begin position="1974"/>
        <end position="2002"/>
    </location>
</feature>
<dbReference type="InterPro" id="IPR012934">
    <property type="entry name" value="Znf_AD"/>
</dbReference>
<feature type="region of interest" description="Disordered" evidence="9">
    <location>
        <begin position="1917"/>
        <end position="1945"/>
    </location>
</feature>
<feature type="domain" description="C2H2-type" evidence="10">
    <location>
        <begin position="1581"/>
        <end position="1604"/>
    </location>
</feature>
<evidence type="ECO:0000259" key="10">
    <source>
        <dbReference type="PROSITE" id="PS50157"/>
    </source>
</evidence>
<dbReference type="InterPro" id="IPR036236">
    <property type="entry name" value="Znf_C2H2_sf"/>
</dbReference>
<dbReference type="EMBL" id="CAJHNJ030000004">
    <property type="protein sequence ID" value="CAG9096305.1"/>
    <property type="molecule type" value="Genomic_DNA"/>
</dbReference>
<feature type="domain" description="C2H2-type" evidence="10">
    <location>
        <begin position="1205"/>
        <end position="1233"/>
    </location>
</feature>
<dbReference type="GO" id="GO:0005634">
    <property type="term" value="C:nucleus"/>
    <property type="evidence" value="ECO:0007669"/>
    <property type="project" value="UniProtKB-SubCell"/>
</dbReference>
<keyword evidence="2 8" id="KW-0479">Metal-binding</keyword>
<dbReference type="SMART" id="SM00868">
    <property type="entry name" value="zf-AD"/>
    <property type="match status" value="1"/>
</dbReference>
<dbReference type="PANTHER" id="PTHR24406">
    <property type="entry name" value="TRANSCRIPTIONAL REPRESSOR CTCFL-RELATED"/>
    <property type="match status" value="1"/>
</dbReference>
<evidence type="ECO:0000256" key="8">
    <source>
        <dbReference type="PROSITE-ProRule" id="PRU01263"/>
    </source>
</evidence>
<feature type="region of interest" description="Disordered" evidence="9">
    <location>
        <begin position="942"/>
        <end position="1028"/>
    </location>
</feature>
<feature type="binding site" evidence="8">
    <location>
        <position position="12"/>
    </location>
    <ligand>
        <name>Zn(2+)</name>
        <dbReference type="ChEBI" id="CHEBI:29105"/>
    </ligand>
</feature>
<feature type="domain" description="C2H2-type" evidence="10">
    <location>
        <begin position="2007"/>
        <end position="2030"/>
    </location>
</feature>
<feature type="domain" description="C2H2-type" evidence="10">
    <location>
        <begin position="1766"/>
        <end position="1793"/>
    </location>
</feature>
<feature type="domain" description="ZAD" evidence="11">
    <location>
        <begin position="7"/>
        <end position="86"/>
    </location>
</feature>
<evidence type="ECO:0000256" key="6">
    <source>
        <dbReference type="ARBA" id="ARBA00023242"/>
    </source>
</evidence>
<feature type="domain" description="C2H2-type" evidence="10">
    <location>
        <begin position="1453"/>
        <end position="1480"/>
    </location>
</feature>
<feature type="region of interest" description="Disordered" evidence="9">
    <location>
        <begin position="1837"/>
        <end position="1862"/>
    </location>
</feature>
<evidence type="ECO:0000259" key="11">
    <source>
        <dbReference type="PROSITE" id="PS51915"/>
    </source>
</evidence>
<dbReference type="PROSITE" id="PS00028">
    <property type="entry name" value="ZINC_FINGER_C2H2_1"/>
    <property type="match status" value="16"/>
</dbReference>
<dbReference type="Gene3D" id="3.40.1800.20">
    <property type="match status" value="1"/>
</dbReference>
<feature type="domain" description="C2H2-type" evidence="10">
    <location>
        <begin position="1946"/>
        <end position="1973"/>
    </location>
</feature>
<proteinExistence type="predicted"/>
<evidence type="ECO:0000256" key="9">
    <source>
        <dbReference type="SAM" id="MobiDB-lite"/>
    </source>
</evidence>
<accession>A0A8S4DDH2</accession>
<feature type="domain" description="C2H2-type" evidence="10">
    <location>
        <begin position="1494"/>
        <end position="1518"/>
    </location>
</feature>
<evidence type="ECO:0000313" key="12">
    <source>
        <dbReference type="EMBL" id="CAG9096305.1"/>
    </source>
</evidence>
<name>A0A8S4DDH2_PLUXY</name>
<feature type="compositionally biased region" description="Acidic residues" evidence="9">
    <location>
        <begin position="680"/>
        <end position="691"/>
    </location>
</feature>
<evidence type="ECO:0000256" key="7">
    <source>
        <dbReference type="PROSITE-ProRule" id="PRU00042"/>
    </source>
</evidence>
<feature type="binding site" evidence="8">
    <location>
        <position position="9"/>
    </location>
    <ligand>
        <name>Zn(2+)</name>
        <dbReference type="ChEBI" id="CHEBI:29105"/>
    </ligand>
</feature>
<evidence type="ECO:0000313" key="13">
    <source>
        <dbReference type="Proteomes" id="UP000653454"/>
    </source>
</evidence>
<dbReference type="PROSITE" id="PS51915">
    <property type="entry name" value="ZAD"/>
    <property type="match status" value="1"/>
</dbReference>
<evidence type="ECO:0000256" key="3">
    <source>
        <dbReference type="ARBA" id="ARBA00022737"/>
    </source>
</evidence>
<evidence type="ECO:0000256" key="4">
    <source>
        <dbReference type="ARBA" id="ARBA00022771"/>
    </source>
</evidence>
<dbReference type="InterPro" id="IPR013087">
    <property type="entry name" value="Znf_C2H2_type"/>
</dbReference>
<dbReference type="Proteomes" id="UP000653454">
    <property type="component" value="Unassembled WGS sequence"/>
</dbReference>
<dbReference type="SUPFAM" id="SSF57716">
    <property type="entry name" value="Glucocorticoid receptor-like (DNA-binding domain)"/>
    <property type="match status" value="1"/>
</dbReference>
<feature type="region of interest" description="Disordered" evidence="9">
    <location>
        <begin position="1046"/>
        <end position="1081"/>
    </location>
</feature>
<feature type="domain" description="C2H2-type" evidence="10">
    <location>
        <begin position="1633"/>
        <end position="1661"/>
    </location>
</feature>
<feature type="binding site" evidence="8">
    <location>
        <position position="62"/>
    </location>
    <ligand>
        <name>Zn(2+)</name>
        <dbReference type="ChEBI" id="CHEBI:29105"/>
    </ligand>
</feature>
<feature type="domain" description="C2H2-type" evidence="10">
    <location>
        <begin position="1893"/>
        <end position="1920"/>
    </location>
</feature>
<evidence type="ECO:0000256" key="5">
    <source>
        <dbReference type="ARBA" id="ARBA00022833"/>
    </source>
</evidence>
<dbReference type="PROSITE" id="PS50157">
    <property type="entry name" value="ZINC_FINGER_C2H2_2"/>
    <property type="match status" value="15"/>
</dbReference>
<feature type="compositionally biased region" description="Acidic residues" evidence="9">
    <location>
        <begin position="1001"/>
        <end position="1028"/>
    </location>
</feature>
<feature type="compositionally biased region" description="Acidic residues" evidence="9">
    <location>
        <begin position="1055"/>
        <end position="1072"/>
    </location>
</feature>
<keyword evidence="13" id="KW-1185">Reference proteome</keyword>
<dbReference type="GO" id="GO:0008270">
    <property type="term" value="F:zinc ion binding"/>
    <property type="evidence" value="ECO:0007669"/>
    <property type="project" value="UniProtKB-UniRule"/>
</dbReference>
<feature type="region of interest" description="Disordered" evidence="9">
    <location>
        <begin position="901"/>
        <end position="924"/>
    </location>
</feature>
<dbReference type="FunFam" id="3.30.160.60:FF:000446">
    <property type="entry name" value="Zinc finger protein"/>
    <property type="match status" value="1"/>
</dbReference>
<protein>
    <submittedName>
        <fullName evidence="12">(diamondback moth) hypothetical protein</fullName>
    </submittedName>
</protein>
<dbReference type="Pfam" id="PF12874">
    <property type="entry name" value="zf-met"/>
    <property type="match status" value="1"/>
</dbReference>
<evidence type="ECO:0000256" key="2">
    <source>
        <dbReference type="ARBA" id="ARBA00022723"/>
    </source>
</evidence>
<feature type="domain" description="C2H2-type" evidence="10">
    <location>
        <begin position="1306"/>
        <end position="1334"/>
    </location>
</feature>
<keyword evidence="3" id="KW-0677">Repeat</keyword>
<comment type="caution">
    <text evidence="12">The sequence shown here is derived from an EMBL/GenBank/DDBJ whole genome shotgun (WGS) entry which is preliminary data.</text>
</comment>
<feature type="domain" description="C2H2-type" evidence="10">
    <location>
        <begin position="1335"/>
        <end position="1363"/>
    </location>
</feature>
<feature type="region of interest" description="Disordered" evidence="9">
    <location>
        <begin position="764"/>
        <end position="786"/>
    </location>
</feature>
<feature type="region of interest" description="Disordered" evidence="9">
    <location>
        <begin position="680"/>
        <end position="700"/>
    </location>
</feature>
<keyword evidence="6" id="KW-0539">Nucleus</keyword>
<dbReference type="Pfam" id="PF00096">
    <property type="entry name" value="zf-C2H2"/>
    <property type="match status" value="5"/>
</dbReference>
<feature type="domain" description="C2H2-type" evidence="10">
    <location>
        <begin position="1734"/>
        <end position="1763"/>
    </location>
</feature>
<evidence type="ECO:0000256" key="1">
    <source>
        <dbReference type="ARBA" id="ARBA00004123"/>
    </source>
</evidence>
<feature type="domain" description="C2H2-type" evidence="10">
    <location>
        <begin position="1865"/>
        <end position="1888"/>
    </location>
</feature>
<dbReference type="InterPro" id="IPR029526">
    <property type="entry name" value="PGBD"/>
</dbReference>
<feature type="region of interest" description="Disordered" evidence="9">
    <location>
        <begin position="1521"/>
        <end position="1546"/>
    </location>
</feature>
<comment type="subcellular location">
    <subcellularLocation>
        <location evidence="1">Nucleus</location>
    </subcellularLocation>
</comment>
<feature type="binding site" evidence="8">
    <location>
        <position position="59"/>
    </location>
    <ligand>
        <name>Zn(2+)</name>
        <dbReference type="ChEBI" id="CHEBI:29105"/>
    </ligand>
</feature>
<dbReference type="Pfam" id="PF13843">
    <property type="entry name" value="DDE_Tnp_1_7"/>
    <property type="match status" value="1"/>
</dbReference>
<feature type="domain" description="C2H2-type" evidence="10">
    <location>
        <begin position="1412"/>
        <end position="1439"/>
    </location>
</feature>
<feature type="compositionally biased region" description="Acidic residues" evidence="9">
    <location>
        <begin position="978"/>
        <end position="991"/>
    </location>
</feature>
<dbReference type="Pfam" id="PF07776">
    <property type="entry name" value="zf-AD"/>
    <property type="match status" value="1"/>
</dbReference>
<dbReference type="InterPro" id="IPR050888">
    <property type="entry name" value="ZnF_C2H2-type_TF"/>
</dbReference>
<dbReference type="SMART" id="SM00355">
    <property type="entry name" value="ZnF_C2H2"/>
    <property type="match status" value="21"/>
</dbReference>